<dbReference type="SUPFAM" id="SSF56784">
    <property type="entry name" value="HAD-like"/>
    <property type="match status" value="1"/>
</dbReference>
<name>A0A4Y7RMY0_9FIRM</name>
<dbReference type="NCBIfam" id="TIGR00099">
    <property type="entry name" value="Cof-subfamily"/>
    <property type="match status" value="1"/>
</dbReference>
<dbReference type="AlphaFoldDB" id="A0A4Y7RMY0"/>
<dbReference type="InterPro" id="IPR023214">
    <property type="entry name" value="HAD_sf"/>
</dbReference>
<dbReference type="GO" id="GO:0005829">
    <property type="term" value="C:cytosol"/>
    <property type="evidence" value="ECO:0007669"/>
    <property type="project" value="TreeGrafter"/>
</dbReference>
<keyword evidence="1" id="KW-0378">Hydrolase</keyword>
<dbReference type="Proteomes" id="UP000297597">
    <property type="component" value="Unassembled WGS sequence"/>
</dbReference>
<dbReference type="SFLD" id="SFLDS00003">
    <property type="entry name" value="Haloacid_Dehalogenase"/>
    <property type="match status" value="1"/>
</dbReference>
<dbReference type="Gene3D" id="3.30.1240.10">
    <property type="match status" value="1"/>
</dbReference>
<dbReference type="Pfam" id="PF08282">
    <property type="entry name" value="Hydrolase_3"/>
    <property type="match status" value="1"/>
</dbReference>
<reference evidence="1 2" key="1">
    <citation type="journal article" date="2018" name="Environ. Microbiol.">
        <title>Novel energy conservation strategies and behaviour of Pelotomaculum schinkii driving syntrophic propionate catabolism.</title>
        <authorList>
            <person name="Hidalgo-Ahumada C.A.P."/>
            <person name="Nobu M.K."/>
            <person name="Narihiro T."/>
            <person name="Tamaki H."/>
            <person name="Liu W.T."/>
            <person name="Kamagata Y."/>
            <person name="Stams A.J.M."/>
            <person name="Imachi H."/>
            <person name="Sousa D.Z."/>
        </authorList>
    </citation>
    <scope>NUCLEOTIDE SEQUENCE [LARGE SCALE GENOMIC DNA]</scope>
    <source>
        <strain evidence="1 2">MGP</strain>
    </source>
</reference>
<keyword evidence="2" id="KW-1185">Reference proteome</keyword>
<comment type="caution">
    <text evidence="1">The sequence shown here is derived from an EMBL/GenBank/DDBJ whole genome shotgun (WGS) entry which is preliminary data.</text>
</comment>
<dbReference type="InterPro" id="IPR036412">
    <property type="entry name" value="HAD-like_sf"/>
</dbReference>
<dbReference type="EC" id="3.1.3.23" evidence="1"/>
<accession>A0A4Y7RMY0</accession>
<dbReference type="NCBIfam" id="TIGR01484">
    <property type="entry name" value="HAD-SF-IIB"/>
    <property type="match status" value="1"/>
</dbReference>
<organism evidence="1 2">
    <name type="scientific">Pelotomaculum propionicicum</name>
    <dbReference type="NCBI Taxonomy" id="258475"/>
    <lineage>
        <taxon>Bacteria</taxon>
        <taxon>Bacillati</taxon>
        <taxon>Bacillota</taxon>
        <taxon>Clostridia</taxon>
        <taxon>Eubacteriales</taxon>
        <taxon>Desulfotomaculaceae</taxon>
        <taxon>Pelotomaculum</taxon>
    </lineage>
</organism>
<dbReference type="Gene3D" id="3.40.50.1000">
    <property type="entry name" value="HAD superfamily/HAD-like"/>
    <property type="match status" value="1"/>
</dbReference>
<proteinExistence type="predicted"/>
<dbReference type="OrthoDB" id="9781413at2"/>
<dbReference type="InterPro" id="IPR000150">
    <property type="entry name" value="Cof"/>
</dbReference>
<gene>
    <name evidence="1" type="primary">yidA</name>
    <name evidence="1" type="ORF">Pmgp_02614</name>
</gene>
<dbReference type="PANTHER" id="PTHR10000">
    <property type="entry name" value="PHOSPHOSERINE PHOSPHATASE"/>
    <property type="match status" value="1"/>
</dbReference>
<dbReference type="EMBL" id="QFFZ01000032">
    <property type="protein sequence ID" value="TEB10110.1"/>
    <property type="molecule type" value="Genomic_DNA"/>
</dbReference>
<dbReference type="InterPro" id="IPR006379">
    <property type="entry name" value="HAD-SF_hydro_IIB"/>
</dbReference>
<dbReference type="SFLD" id="SFLDG01140">
    <property type="entry name" value="C2.B:_Phosphomannomutase_and_P"/>
    <property type="match status" value="1"/>
</dbReference>
<evidence type="ECO:0000313" key="2">
    <source>
        <dbReference type="Proteomes" id="UP000297597"/>
    </source>
</evidence>
<dbReference type="GO" id="GO:0050308">
    <property type="term" value="F:sugar-phosphatase activity"/>
    <property type="evidence" value="ECO:0007669"/>
    <property type="project" value="UniProtKB-EC"/>
</dbReference>
<dbReference type="RefSeq" id="WP_134214424.1">
    <property type="nucleotide sequence ID" value="NZ_QFFZ01000032.1"/>
</dbReference>
<dbReference type="GO" id="GO:0000287">
    <property type="term" value="F:magnesium ion binding"/>
    <property type="evidence" value="ECO:0007669"/>
    <property type="project" value="TreeGrafter"/>
</dbReference>
<dbReference type="PANTHER" id="PTHR10000:SF8">
    <property type="entry name" value="HAD SUPERFAMILY HYDROLASE-LIKE, TYPE 3"/>
    <property type="match status" value="1"/>
</dbReference>
<protein>
    <submittedName>
        <fullName evidence="1">Sugar phosphatase YidA</fullName>
        <ecNumber evidence="1">3.1.3.23</ecNumber>
    </submittedName>
</protein>
<sequence>MRGKYKLVAVDLDDTLLAEDLSITGRVKEAVKAVRAKGVHITVSTGRMYRSAARIAGELGIEIPLITYQGALVKNSLSGEVLVYRPLPLDCARELIARVHQLGYPINGYLDDRLLVERETPESRRYVSISGVQAEVVGDLLHYLDRDPTKILAIAKEPLIDQLAAELIPLYRGRAHISKSKPHFLEFSHTQATKGQALAFLADYFGVQREEVMALGDSYNDLDMLEYAGLGVVVANARDEIKEKADYVTSASYGDGVVEALEKFVLIGS</sequence>
<evidence type="ECO:0000313" key="1">
    <source>
        <dbReference type="EMBL" id="TEB10110.1"/>
    </source>
</evidence>
<dbReference type="CDD" id="cd07516">
    <property type="entry name" value="HAD_Pase"/>
    <property type="match status" value="1"/>
</dbReference>